<evidence type="ECO:0000313" key="4">
    <source>
        <dbReference type="EMBL" id="RMB08314.1"/>
    </source>
</evidence>
<dbReference type="PROSITE" id="PS50966">
    <property type="entry name" value="ZF_SWIM"/>
    <property type="match status" value="1"/>
</dbReference>
<keyword evidence="1" id="KW-0863">Zinc-finger</keyword>
<feature type="compositionally biased region" description="Basic and acidic residues" evidence="2">
    <location>
        <begin position="153"/>
        <end position="169"/>
    </location>
</feature>
<feature type="region of interest" description="Disordered" evidence="2">
    <location>
        <begin position="1"/>
        <end position="33"/>
    </location>
</feature>
<keyword evidence="1" id="KW-0862">Zinc</keyword>
<dbReference type="InterPro" id="IPR007527">
    <property type="entry name" value="Znf_SWIM"/>
</dbReference>
<feature type="region of interest" description="Disordered" evidence="2">
    <location>
        <begin position="150"/>
        <end position="179"/>
    </location>
</feature>
<comment type="caution">
    <text evidence="4">The sequence shown here is derived from an EMBL/GenBank/DDBJ whole genome shotgun (WGS) entry which is preliminary data.</text>
</comment>
<feature type="compositionally biased region" description="Polar residues" evidence="2">
    <location>
        <begin position="170"/>
        <end position="179"/>
    </location>
</feature>
<feature type="compositionally biased region" description="Low complexity" evidence="2">
    <location>
        <begin position="14"/>
        <end position="23"/>
    </location>
</feature>
<dbReference type="Proteomes" id="UP000277326">
    <property type="component" value="Unassembled WGS sequence"/>
</dbReference>
<dbReference type="AlphaFoldDB" id="A0A3M0CFE5"/>
<accession>A0A3M0CFE5</accession>
<organism evidence="4 5">
    <name type="scientific">Haloplanus aerogenes</name>
    <dbReference type="NCBI Taxonomy" id="660522"/>
    <lineage>
        <taxon>Archaea</taxon>
        <taxon>Methanobacteriati</taxon>
        <taxon>Methanobacteriota</taxon>
        <taxon>Stenosarchaea group</taxon>
        <taxon>Halobacteria</taxon>
        <taxon>Halobacteriales</taxon>
        <taxon>Haloferacaceae</taxon>
        <taxon>Haloplanus</taxon>
    </lineage>
</organism>
<gene>
    <name evidence="4" type="ORF">ATH50_3527</name>
</gene>
<dbReference type="GO" id="GO:0008270">
    <property type="term" value="F:zinc ion binding"/>
    <property type="evidence" value="ECO:0007669"/>
    <property type="project" value="UniProtKB-KW"/>
</dbReference>
<feature type="domain" description="SWIM-type" evidence="3">
    <location>
        <begin position="108"/>
        <end position="143"/>
    </location>
</feature>
<name>A0A3M0CFE5_9EURY</name>
<evidence type="ECO:0000313" key="5">
    <source>
        <dbReference type="Proteomes" id="UP000277326"/>
    </source>
</evidence>
<reference evidence="4 5" key="1">
    <citation type="journal article" date="2015" name="Stand. Genomic Sci.">
        <title>Genomic Encyclopedia of Bacterial and Archaeal Type Strains, Phase III: the genomes of soil and plant-associated and newly described type strains.</title>
        <authorList>
            <person name="Whitman W.B."/>
            <person name="Woyke T."/>
            <person name="Klenk H.P."/>
            <person name="Zhou Y."/>
            <person name="Lilburn T.G."/>
            <person name="Beck B.J."/>
            <person name="De Vos P."/>
            <person name="Vandamme P."/>
            <person name="Eisen J.A."/>
            <person name="Garrity G."/>
            <person name="Hugenholtz P."/>
            <person name="Kyrpides N.C."/>
        </authorList>
    </citation>
    <scope>NUCLEOTIDE SEQUENCE [LARGE SCALE GENOMIC DNA]</scope>
    <source>
        <strain evidence="4 5">CGMCC 1.10124</strain>
    </source>
</reference>
<protein>
    <submittedName>
        <fullName evidence="4">SWIM zinc finger protein</fullName>
    </submittedName>
</protein>
<dbReference type="EMBL" id="REFS01000010">
    <property type="protein sequence ID" value="RMB08314.1"/>
    <property type="molecule type" value="Genomic_DNA"/>
</dbReference>
<dbReference type="Pfam" id="PF04434">
    <property type="entry name" value="SWIM"/>
    <property type="match status" value="1"/>
</dbReference>
<proteinExistence type="predicted"/>
<evidence type="ECO:0000256" key="2">
    <source>
        <dbReference type="SAM" id="MobiDB-lite"/>
    </source>
</evidence>
<keyword evidence="1" id="KW-0479">Metal-binding</keyword>
<sequence length="179" mass="19327">MKRNDFPPRPTAPPRRSGPAPRAVSVSEDTDSSHATFASGECLSAPKGVRGIFDSPPHTMADPHPLTQLDVSTRVLKRAQYEAFEFTLEPDGVRVRNGSYADPENHEYLVRVADGLPISCTCPADARFAGACKHRLAVAIRRPILTAALNDAGRSRDDSKTDRTVDTEKSVTPTSGADT</sequence>
<evidence type="ECO:0000259" key="3">
    <source>
        <dbReference type="PROSITE" id="PS50966"/>
    </source>
</evidence>
<evidence type="ECO:0000256" key="1">
    <source>
        <dbReference type="PROSITE-ProRule" id="PRU00325"/>
    </source>
</evidence>